<dbReference type="Gene3D" id="2.30.30.110">
    <property type="match status" value="1"/>
</dbReference>
<comment type="similarity">
    <text evidence="1">Belongs to the CcdB toxin family.</text>
</comment>
<dbReference type="AlphaFoldDB" id="A0A1M5NST7"/>
<name>A0A1M5NST7_9BURK</name>
<gene>
    <name evidence="8" type="ORF">SAMN04488135_101610</name>
</gene>
<evidence type="ECO:0000256" key="3">
    <source>
        <dbReference type="ARBA" id="ARBA00022491"/>
    </source>
</evidence>
<organism evidence="8 9">
    <name type="scientific">Pollutimonas bauzanensis</name>
    <dbReference type="NCBI Taxonomy" id="658167"/>
    <lineage>
        <taxon>Bacteria</taxon>
        <taxon>Pseudomonadati</taxon>
        <taxon>Pseudomonadota</taxon>
        <taxon>Betaproteobacteria</taxon>
        <taxon>Burkholderiales</taxon>
        <taxon>Alcaligenaceae</taxon>
        <taxon>Pollutimonas</taxon>
    </lineage>
</organism>
<evidence type="ECO:0000313" key="9">
    <source>
        <dbReference type="Proteomes" id="UP000184226"/>
    </source>
</evidence>
<protein>
    <recommendedName>
        <fullName evidence="2">Toxin CcdB</fullName>
    </recommendedName>
    <alternativeName>
        <fullName evidence="7">Cytotoxic protein CcdB</fullName>
    </alternativeName>
    <alternativeName>
        <fullName evidence="6">Protein LetD</fullName>
    </alternativeName>
</protein>
<keyword evidence="3" id="KW-0678">Repressor</keyword>
<dbReference type="InterPro" id="IPR011067">
    <property type="entry name" value="Plasmid_toxin/cell-grow_inhib"/>
</dbReference>
<keyword evidence="5" id="KW-0804">Transcription</keyword>
<keyword evidence="4" id="KW-0805">Transcription regulation</keyword>
<evidence type="ECO:0000256" key="2">
    <source>
        <dbReference type="ARBA" id="ARBA00015075"/>
    </source>
</evidence>
<accession>A0A1M5NST7</accession>
<evidence type="ECO:0000256" key="5">
    <source>
        <dbReference type="ARBA" id="ARBA00023163"/>
    </source>
</evidence>
<evidence type="ECO:0000256" key="1">
    <source>
        <dbReference type="ARBA" id="ARBA00005230"/>
    </source>
</evidence>
<keyword evidence="9" id="KW-1185">Reference proteome</keyword>
<reference evidence="8 9" key="1">
    <citation type="submission" date="2016-11" db="EMBL/GenBank/DDBJ databases">
        <authorList>
            <person name="Jaros S."/>
            <person name="Januszkiewicz K."/>
            <person name="Wedrychowicz H."/>
        </authorList>
    </citation>
    <scope>NUCLEOTIDE SEQUENCE [LARGE SCALE GENOMIC DNA]</scope>
    <source>
        <strain evidence="8 9">CGMCC 1.10190</strain>
    </source>
</reference>
<proteinExistence type="inferred from homology"/>
<dbReference type="GO" id="GO:0006276">
    <property type="term" value="P:plasmid maintenance"/>
    <property type="evidence" value="ECO:0007669"/>
    <property type="project" value="InterPro"/>
</dbReference>
<dbReference type="Pfam" id="PF01845">
    <property type="entry name" value="CcdB"/>
    <property type="match status" value="1"/>
</dbReference>
<dbReference type="SUPFAM" id="SSF50118">
    <property type="entry name" value="Cell growth inhibitor/plasmid maintenance toxic component"/>
    <property type="match status" value="1"/>
</dbReference>
<evidence type="ECO:0000256" key="4">
    <source>
        <dbReference type="ARBA" id="ARBA00023015"/>
    </source>
</evidence>
<evidence type="ECO:0000256" key="6">
    <source>
        <dbReference type="ARBA" id="ARBA00029628"/>
    </source>
</evidence>
<dbReference type="InterPro" id="IPR002712">
    <property type="entry name" value="CcdB"/>
</dbReference>
<dbReference type="EMBL" id="FQXE01000001">
    <property type="protein sequence ID" value="SHG92674.1"/>
    <property type="molecule type" value="Genomic_DNA"/>
</dbReference>
<dbReference type="Proteomes" id="UP000184226">
    <property type="component" value="Unassembled WGS sequence"/>
</dbReference>
<dbReference type="GO" id="GO:0008657">
    <property type="term" value="F:DNA topoisomerase type II (double strand cut, ATP-hydrolyzing) inhibitor activity"/>
    <property type="evidence" value="ECO:0007669"/>
    <property type="project" value="InterPro"/>
</dbReference>
<dbReference type="STRING" id="658167.SAMN04488135_101610"/>
<evidence type="ECO:0000256" key="7">
    <source>
        <dbReference type="ARBA" id="ARBA00033135"/>
    </source>
</evidence>
<sequence>MQSDHLRGLATQVAIPLRLISTFPKVALPGDLAPVLQVEGRACFLDTAKLAAVPIKELKKPAQPRLARIFGPLPQAIQQRLRVATLARLETWSLNILDAATLEEVLQE</sequence>
<evidence type="ECO:0000313" key="8">
    <source>
        <dbReference type="EMBL" id="SHG92674.1"/>
    </source>
</evidence>